<gene>
    <name evidence="1" type="ORF">S01H1_52239</name>
</gene>
<reference evidence="1" key="1">
    <citation type="journal article" date="2014" name="Front. Microbiol.">
        <title>High frequency of phylogenetically diverse reductive dehalogenase-homologous genes in deep subseafloor sedimentary metagenomes.</title>
        <authorList>
            <person name="Kawai M."/>
            <person name="Futagami T."/>
            <person name="Toyoda A."/>
            <person name="Takaki Y."/>
            <person name="Nishi S."/>
            <person name="Hori S."/>
            <person name="Arai W."/>
            <person name="Tsubouchi T."/>
            <person name="Morono Y."/>
            <person name="Uchiyama I."/>
            <person name="Ito T."/>
            <person name="Fujiyama A."/>
            <person name="Inagaki F."/>
            <person name="Takami H."/>
        </authorList>
    </citation>
    <scope>NUCLEOTIDE SEQUENCE</scope>
    <source>
        <strain evidence="1">Expedition CK06-06</strain>
    </source>
</reference>
<name>X0VRL6_9ZZZZ</name>
<comment type="caution">
    <text evidence="1">The sequence shown here is derived from an EMBL/GenBank/DDBJ whole genome shotgun (WGS) entry which is preliminary data.</text>
</comment>
<evidence type="ECO:0000313" key="1">
    <source>
        <dbReference type="EMBL" id="GAG15098.1"/>
    </source>
</evidence>
<dbReference type="EMBL" id="BARS01033760">
    <property type="protein sequence ID" value="GAG15098.1"/>
    <property type="molecule type" value="Genomic_DNA"/>
</dbReference>
<protein>
    <submittedName>
        <fullName evidence="1">Uncharacterized protein</fullName>
    </submittedName>
</protein>
<dbReference type="AlphaFoldDB" id="X0VRL6"/>
<sequence>MLQNTAGKCTQAIKILKPNAQIVIYGYVNNEEDFNNNVKWITGADENNSAILTNINPHAELSWGAVKTEMDKL</sequence>
<organism evidence="1">
    <name type="scientific">marine sediment metagenome</name>
    <dbReference type="NCBI Taxonomy" id="412755"/>
    <lineage>
        <taxon>unclassified sequences</taxon>
        <taxon>metagenomes</taxon>
        <taxon>ecological metagenomes</taxon>
    </lineage>
</organism>
<proteinExistence type="predicted"/>
<accession>X0VRL6</accession>